<dbReference type="OrthoDB" id="5368615at2759"/>
<evidence type="ECO:0000313" key="2">
    <source>
        <dbReference type="Proteomes" id="UP000224634"/>
    </source>
</evidence>
<dbReference type="AlphaFoldDB" id="A0A2B7XXI3"/>
<proteinExistence type="predicted"/>
<protein>
    <submittedName>
        <fullName evidence="1">Uncharacterized protein</fullName>
    </submittedName>
</protein>
<keyword evidence="2" id="KW-1185">Reference proteome</keyword>
<evidence type="ECO:0000313" key="1">
    <source>
        <dbReference type="EMBL" id="PGH16494.1"/>
    </source>
</evidence>
<name>A0A2B7XXI3_POLH7</name>
<dbReference type="Proteomes" id="UP000224634">
    <property type="component" value="Unassembled WGS sequence"/>
</dbReference>
<reference evidence="1 2" key="1">
    <citation type="submission" date="2017-10" db="EMBL/GenBank/DDBJ databases">
        <title>Comparative genomics in systemic dimorphic fungi from Ajellomycetaceae.</title>
        <authorList>
            <person name="Munoz J.F."/>
            <person name="Mcewen J.G."/>
            <person name="Clay O.K."/>
            <person name="Cuomo C.A."/>
        </authorList>
    </citation>
    <scope>NUCLEOTIDE SEQUENCE [LARGE SCALE GENOMIC DNA]</scope>
    <source>
        <strain evidence="1 2">UAMH7299</strain>
    </source>
</reference>
<organism evidence="1 2">
    <name type="scientific">Polytolypa hystricis (strain UAMH7299)</name>
    <dbReference type="NCBI Taxonomy" id="1447883"/>
    <lineage>
        <taxon>Eukaryota</taxon>
        <taxon>Fungi</taxon>
        <taxon>Dikarya</taxon>
        <taxon>Ascomycota</taxon>
        <taxon>Pezizomycotina</taxon>
        <taxon>Eurotiomycetes</taxon>
        <taxon>Eurotiomycetidae</taxon>
        <taxon>Onygenales</taxon>
        <taxon>Onygenales incertae sedis</taxon>
        <taxon>Polytolypa</taxon>
    </lineage>
</organism>
<dbReference type="EMBL" id="PDNA01000073">
    <property type="protein sequence ID" value="PGH16494.1"/>
    <property type="molecule type" value="Genomic_DNA"/>
</dbReference>
<sequence>MPSHFEAAHAAKKTVEVPICSWRFVIFPTDGISAIGTRNLGGSTAIVLASPRAAIVAHLRPELDTASFMNELLRFYKKNDQEFPQGHPAFIICARKGEAPLYPQQVAIIQQVFRRNGLLVPPVKSYEPSGQGTVFVDARPPSGQRLVPVENRVVAQF</sequence>
<accession>A0A2B7XXI3</accession>
<gene>
    <name evidence="1" type="ORF">AJ80_05179</name>
</gene>
<comment type="caution">
    <text evidence="1">The sequence shown here is derived from an EMBL/GenBank/DDBJ whole genome shotgun (WGS) entry which is preliminary data.</text>
</comment>